<accession>A0AAV2HJE2</accession>
<comment type="caution">
    <text evidence="1">The sequence shown here is derived from an EMBL/GenBank/DDBJ whole genome shotgun (WGS) entry which is preliminary data.</text>
</comment>
<gene>
    <name evidence="1" type="ORF">GSLYS_00006679001</name>
</gene>
<sequence length="167" mass="17880">MYDCAVGDTIYTVQSPCGNSHSDFECQVGNTSVAHNKGPSEVPLELQTPLSELSCSSDFECQVKAVTSDFQCQAKAGCLDPTRPANKCRTQTKSTETRCQTKTSSSASQCNILSSGSSADFQCQAGRPDGQSVSQHRPKMSVSADFQCQVGASQSDFQCQFNDNVHA</sequence>
<evidence type="ECO:0000313" key="1">
    <source>
        <dbReference type="EMBL" id="CAL1532661.1"/>
    </source>
</evidence>
<evidence type="ECO:0000313" key="2">
    <source>
        <dbReference type="Proteomes" id="UP001497497"/>
    </source>
</evidence>
<proteinExistence type="predicted"/>
<dbReference type="EMBL" id="CAXITT010000121">
    <property type="protein sequence ID" value="CAL1532661.1"/>
    <property type="molecule type" value="Genomic_DNA"/>
</dbReference>
<dbReference type="AlphaFoldDB" id="A0AAV2HJE2"/>
<name>A0AAV2HJE2_LYMST</name>
<organism evidence="1 2">
    <name type="scientific">Lymnaea stagnalis</name>
    <name type="common">Great pond snail</name>
    <name type="synonym">Helix stagnalis</name>
    <dbReference type="NCBI Taxonomy" id="6523"/>
    <lineage>
        <taxon>Eukaryota</taxon>
        <taxon>Metazoa</taxon>
        <taxon>Spiralia</taxon>
        <taxon>Lophotrochozoa</taxon>
        <taxon>Mollusca</taxon>
        <taxon>Gastropoda</taxon>
        <taxon>Heterobranchia</taxon>
        <taxon>Euthyneura</taxon>
        <taxon>Panpulmonata</taxon>
        <taxon>Hygrophila</taxon>
        <taxon>Lymnaeoidea</taxon>
        <taxon>Lymnaeidae</taxon>
        <taxon>Lymnaea</taxon>
    </lineage>
</organism>
<reference evidence="1 2" key="1">
    <citation type="submission" date="2024-04" db="EMBL/GenBank/DDBJ databases">
        <authorList>
            <consortium name="Genoscope - CEA"/>
            <person name="William W."/>
        </authorList>
    </citation>
    <scope>NUCLEOTIDE SEQUENCE [LARGE SCALE GENOMIC DNA]</scope>
</reference>
<dbReference type="Proteomes" id="UP001497497">
    <property type="component" value="Unassembled WGS sequence"/>
</dbReference>
<protein>
    <submittedName>
        <fullName evidence="1">Uncharacterized protein</fullName>
    </submittedName>
</protein>
<keyword evidence="2" id="KW-1185">Reference proteome</keyword>